<dbReference type="KEGG" id="moc:BB934_35650"/>
<accession>A0A1B2EUD9</accession>
<dbReference type="RefSeq" id="WP_099514586.1">
    <property type="nucleotide sequence ID" value="NZ_CP016618.1"/>
</dbReference>
<dbReference type="AlphaFoldDB" id="A0A1B2EUD9"/>
<gene>
    <name evidence="2" type="ORF">BB934_35650</name>
</gene>
<keyword evidence="2" id="KW-0614">Plasmid</keyword>
<geneLocation type="plasmid" evidence="2">
    <name>unnamed3</name>
</geneLocation>
<dbReference type="EMBL" id="CP016618">
    <property type="protein sequence ID" value="ANY83593.1"/>
    <property type="molecule type" value="Genomic_DNA"/>
</dbReference>
<dbReference type="OrthoDB" id="7999101at2"/>
<dbReference type="InterPro" id="IPR054189">
    <property type="entry name" value="DUF6894"/>
</dbReference>
<proteinExistence type="predicted"/>
<sequence>MARFYFDVREGDSFTRDDDGLEFDSLDEAAAEAANSAAELGRDRLPKGHAPEIMVEVRDEHGERVLTVTISMTIRREACALAYG</sequence>
<feature type="domain" description="DUF6894" evidence="1">
    <location>
        <begin position="3"/>
        <end position="71"/>
    </location>
</feature>
<evidence type="ECO:0000259" key="1">
    <source>
        <dbReference type="Pfam" id="PF21834"/>
    </source>
</evidence>
<reference evidence="2" key="1">
    <citation type="submission" date="2016-07" db="EMBL/GenBank/DDBJ databases">
        <title>Microvirga ossetica sp. nov. a new species of rhizobia isolated from root nodules of the legume species Vicia alpestris Steven originated from North Ossetia region in the Caucasus.</title>
        <authorList>
            <person name="Safronova V.I."/>
            <person name="Kuznetsova I.G."/>
            <person name="Sazanova A.L."/>
            <person name="Belimov A."/>
            <person name="Andronov E."/>
            <person name="Osledkin Y.S."/>
            <person name="Onishchuk O.P."/>
            <person name="Kurchak O.N."/>
            <person name="Shaposhnikov A.I."/>
            <person name="Willems A."/>
            <person name="Tikhonovich I.A."/>
        </authorList>
    </citation>
    <scope>NUCLEOTIDE SEQUENCE [LARGE SCALE GENOMIC DNA]</scope>
    <source>
        <strain evidence="2">V5/3M</strain>
        <plasmid evidence="2">unnamed3</plasmid>
    </source>
</reference>
<evidence type="ECO:0000313" key="2">
    <source>
        <dbReference type="EMBL" id="ANY83593.1"/>
    </source>
</evidence>
<protein>
    <recommendedName>
        <fullName evidence="1">DUF6894 domain-containing protein</fullName>
    </recommendedName>
</protein>
<name>A0A1B2EUD9_9HYPH</name>
<dbReference type="Pfam" id="PF21834">
    <property type="entry name" value="DUF6894"/>
    <property type="match status" value="1"/>
</dbReference>
<organism evidence="2">
    <name type="scientific">Microvirga ossetica</name>
    <dbReference type="NCBI Taxonomy" id="1882682"/>
    <lineage>
        <taxon>Bacteria</taxon>
        <taxon>Pseudomonadati</taxon>
        <taxon>Pseudomonadota</taxon>
        <taxon>Alphaproteobacteria</taxon>
        <taxon>Hyphomicrobiales</taxon>
        <taxon>Methylobacteriaceae</taxon>
        <taxon>Microvirga</taxon>
    </lineage>
</organism>